<evidence type="ECO:0000313" key="1">
    <source>
        <dbReference type="EMBL" id="EJW72611.1"/>
    </source>
</evidence>
<reference evidence="2" key="1">
    <citation type="submission" date="2012-08" db="EMBL/GenBank/DDBJ databases">
        <title>The Genome Sequence of Wuchereria bancrofti.</title>
        <authorList>
            <person name="Nutman T.B."/>
            <person name="Fink D.L."/>
            <person name="Russ C."/>
            <person name="Young S."/>
            <person name="Zeng Q."/>
            <person name="Koehrsen M."/>
            <person name="Alvarado L."/>
            <person name="Berlin A."/>
            <person name="Chapman S.B."/>
            <person name="Chen Z."/>
            <person name="Freedman E."/>
            <person name="Gellesch M."/>
            <person name="Goldberg J."/>
            <person name="Griggs A."/>
            <person name="Gujja S."/>
            <person name="Heilman E.R."/>
            <person name="Heiman D."/>
            <person name="Hepburn T."/>
            <person name="Howarth C."/>
            <person name="Jen D."/>
            <person name="Larson L."/>
            <person name="Lewis B."/>
            <person name="Mehta T."/>
            <person name="Park D."/>
            <person name="Pearson M."/>
            <person name="Roberts A."/>
            <person name="Saif S."/>
            <person name="Shea T."/>
            <person name="Shenoy N."/>
            <person name="Sisk P."/>
            <person name="Stolte C."/>
            <person name="Sykes S."/>
            <person name="Walk T."/>
            <person name="White J."/>
            <person name="Yandava C."/>
            <person name="Haas B."/>
            <person name="Henn M.R."/>
            <person name="Nusbaum C."/>
            <person name="Birren B."/>
        </authorList>
    </citation>
    <scope>NUCLEOTIDE SEQUENCE [LARGE SCALE GENOMIC DNA]</scope>
    <source>
        <strain evidence="2">NA</strain>
    </source>
</reference>
<dbReference type="Pfam" id="PF20175">
    <property type="entry name" value="Tra1_central"/>
    <property type="match status" value="1"/>
</dbReference>
<dbReference type="EMBL" id="ADBV01015799">
    <property type="protein sequence ID" value="EJW72611.1"/>
    <property type="molecule type" value="Genomic_DNA"/>
</dbReference>
<gene>
    <name evidence="1" type="ORF">WUBG_16482</name>
</gene>
<evidence type="ECO:0000313" key="2">
    <source>
        <dbReference type="Proteomes" id="UP000004810"/>
    </source>
</evidence>
<sequence>MLERCPHENYSMRRELIGTVKNIFVTDLQTKFIPVIPKLFNENLMLGNGFSSMDFLRPTMYTMLADLVHHVRSHLSYSLLCCSVYAFTKSMFDPAIQPTVQSMCIKLMMNLIESFVVTEKNHPDQPASLHNWRIKYSTMTCALLEFHNMC</sequence>
<proteinExistence type="predicted"/>
<dbReference type="Proteomes" id="UP000004810">
    <property type="component" value="Unassembled WGS sequence"/>
</dbReference>
<dbReference type="InterPro" id="IPR046807">
    <property type="entry name" value="Tra1_central"/>
</dbReference>
<accession>J9DSN5</accession>
<organism evidence="1 2">
    <name type="scientific">Wuchereria bancrofti</name>
    <dbReference type="NCBI Taxonomy" id="6293"/>
    <lineage>
        <taxon>Eukaryota</taxon>
        <taxon>Metazoa</taxon>
        <taxon>Ecdysozoa</taxon>
        <taxon>Nematoda</taxon>
        <taxon>Chromadorea</taxon>
        <taxon>Rhabditida</taxon>
        <taxon>Spirurina</taxon>
        <taxon>Spiruromorpha</taxon>
        <taxon>Filarioidea</taxon>
        <taxon>Onchocercidae</taxon>
        <taxon>Wuchereria</taxon>
    </lineage>
</organism>
<dbReference type="AlphaFoldDB" id="J9DSN5"/>
<name>J9DSN5_WUCBA</name>
<protein>
    <submittedName>
        <fullName evidence="1">Uncharacterized protein</fullName>
    </submittedName>
</protein>
<comment type="caution">
    <text evidence="1">The sequence shown here is derived from an EMBL/GenBank/DDBJ whole genome shotgun (WGS) entry which is preliminary data.</text>
</comment>